<feature type="transmembrane region" description="Helical" evidence="1">
    <location>
        <begin position="12"/>
        <end position="32"/>
    </location>
</feature>
<protein>
    <submittedName>
        <fullName evidence="2">Uncharacterized protein</fullName>
    </submittedName>
</protein>
<reference evidence="2 3" key="1">
    <citation type="submission" date="2021-03" db="EMBL/GenBank/DDBJ databases">
        <authorList>
            <person name="Gilmore M.S."/>
            <person name="Schwartzman J."/>
            <person name="Van Tyne D."/>
            <person name="Martin M."/>
            <person name="Earl A.M."/>
            <person name="Manson A.L."/>
            <person name="Straub T."/>
            <person name="Salamzade R."/>
            <person name="Saavedra J."/>
            <person name="Lebreton F."/>
            <person name="Prichula J."/>
            <person name="Schaufler K."/>
            <person name="Gaca A."/>
            <person name="Sgardioli B."/>
            <person name="Wagenaar J."/>
            <person name="Strong T."/>
        </authorList>
    </citation>
    <scope>NUCLEOTIDE SEQUENCE [LARGE SCALE GENOMIC DNA]</scope>
    <source>
        <strain evidence="2 3">DIV2402</strain>
    </source>
</reference>
<feature type="transmembrane region" description="Helical" evidence="1">
    <location>
        <begin position="82"/>
        <end position="104"/>
    </location>
</feature>
<dbReference type="EMBL" id="CP147251">
    <property type="protein sequence ID" value="WYJ75603.1"/>
    <property type="molecule type" value="Genomic_DNA"/>
</dbReference>
<evidence type="ECO:0000313" key="3">
    <source>
        <dbReference type="Proteomes" id="UP000664701"/>
    </source>
</evidence>
<feature type="transmembrane region" description="Helical" evidence="1">
    <location>
        <begin position="125"/>
        <end position="146"/>
    </location>
</feature>
<dbReference type="RefSeq" id="WP_207871782.1">
    <property type="nucleotide sequence ID" value="NZ_CP147251.1"/>
</dbReference>
<keyword evidence="1" id="KW-0472">Membrane</keyword>
<organism evidence="2 3">
    <name type="scientific">Candidatus Enterococcus lowellii</name>
    <dbReference type="NCBI Taxonomy" id="2230877"/>
    <lineage>
        <taxon>Bacteria</taxon>
        <taxon>Bacillati</taxon>
        <taxon>Bacillota</taxon>
        <taxon>Bacilli</taxon>
        <taxon>Lactobacillales</taxon>
        <taxon>Enterococcaceae</taxon>
        <taxon>Enterococcus</taxon>
    </lineage>
</organism>
<reference evidence="2 3" key="2">
    <citation type="submission" date="2024-03" db="EMBL/GenBank/DDBJ databases">
        <title>The Genome Sequence of Enterococcus sp. DIV2402.</title>
        <authorList>
            <consortium name="The Broad Institute Genomics Platform"/>
            <consortium name="The Broad Institute Microbial Omics Core"/>
            <consortium name="The Broad Institute Genomic Center for Infectious Diseases"/>
            <person name="Earl A."/>
            <person name="Manson A."/>
            <person name="Gilmore M."/>
            <person name="Schwartman J."/>
            <person name="Shea T."/>
            <person name="Abouelleil A."/>
            <person name="Cao P."/>
            <person name="Chapman S."/>
            <person name="Cusick C."/>
            <person name="Young S."/>
            <person name="Neafsey D."/>
            <person name="Nusbaum C."/>
            <person name="Birren B."/>
        </authorList>
    </citation>
    <scope>NUCLEOTIDE SEQUENCE [LARGE SCALE GENOMIC DNA]</scope>
    <source>
        <strain evidence="2 3">DIV2402</strain>
    </source>
</reference>
<evidence type="ECO:0000256" key="1">
    <source>
        <dbReference type="SAM" id="Phobius"/>
    </source>
</evidence>
<dbReference type="Proteomes" id="UP000664701">
    <property type="component" value="Chromosome"/>
</dbReference>
<proteinExistence type="predicted"/>
<sequence length="151" mass="17307">MLRWTTNSKRLQQILLTYWVLFPILFYVYLLISSIMKDVAIQDLIQYVPGIALGNLIACLTLFQAAVLFFVSRVSQSREGLLGQFVFISIFQQAMTGNIIGALLTFFLRRALLPVKENTSSQIKLIFYFAIGFILLLSFLTLFIAWRLRGV</sequence>
<accession>A0ABZ2SJD4</accession>
<evidence type="ECO:0000313" key="2">
    <source>
        <dbReference type="EMBL" id="WYJ75603.1"/>
    </source>
</evidence>
<name>A0ABZ2SJD4_9ENTE</name>
<gene>
    <name evidence="2" type="ORF">DOK78_000179</name>
</gene>
<keyword evidence="1" id="KW-0812">Transmembrane</keyword>
<feature type="transmembrane region" description="Helical" evidence="1">
    <location>
        <begin position="44"/>
        <end position="70"/>
    </location>
</feature>
<keyword evidence="3" id="KW-1185">Reference proteome</keyword>
<keyword evidence="1" id="KW-1133">Transmembrane helix</keyword>